<organism evidence="4 5">
    <name type="scientific">Forsythia ovata</name>
    <dbReference type="NCBI Taxonomy" id="205694"/>
    <lineage>
        <taxon>Eukaryota</taxon>
        <taxon>Viridiplantae</taxon>
        <taxon>Streptophyta</taxon>
        <taxon>Embryophyta</taxon>
        <taxon>Tracheophyta</taxon>
        <taxon>Spermatophyta</taxon>
        <taxon>Magnoliopsida</taxon>
        <taxon>eudicotyledons</taxon>
        <taxon>Gunneridae</taxon>
        <taxon>Pentapetalae</taxon>
        <taxon>asterids</taxon>
        <taxon>lamiids</taxon>
        <taxon>Lamiales</taxon>
        <taxon>Oleaceae</taxon>
        <taxon>Forsythieae</taxon>
        <taxon>Forsythia</taxon>
    </lineage>
</organism>
<feature type="region of interest" description="Disordered" evidence="2">
    <location>
        <begin position="157"/>
        <end position="180"/>
    </location>
</feature>
<evidence type="ECO:0000256" key="1">
    <source>
        <dbReference type="ARBA" id="ARBA00007843"/>
    </source>
</evidence>
<dbReference type="InterPro" id="IPR000782">
    <property type="entry name" value="FAS1_domain"/>
</dbReference>
<feature type="compositionally biased region" description="Basic residues" evidence="2">
    <location>
        <begin position="223"/>
        <end position="251"/>
    </location>
</feature>
<dbReference type="InterPro" id="IPR036378">
    <property type="entry name" value="FAS1_dom_sf"/>
</dbReference>
<dbReference type="Proteomes" id="UP001604277">
    <property type="component" value="Unassembled WGS sequence"/>
</dbReference>
<feature type="region of interest" description="Disordered" evidence="2">
    <location>
        <begin position="219"/>
        <end position="257"/>
    </location>
</feature>
<dbReference type="PANTHER" id="PTHR33985:SF15">
    <property type="entry name" value="FASCICLIN-LIKE ARABINOGALACTAN PROTEIN 19"/>
    <property type="match status" value="1"/>
</dbReference>
<sequence length="257" mass="28656">MLKTLRSRGYTLFSNAITTTDLQYQLLTTAADDDANRTSSFTVFCPKDSQLFNLDMASDANVYVSTLRYHVIPHRRLTFTELQNLSASFLDTLLPHYSILIGKTQNDSVALNNGTTGVMVDGVRVSDPDIFVGSRIVVHGIDNVLVTGLNKYSEDLDESDKNGLGVTTTPAAAPGNSPREFLAPIPQFESGNPVTEEEETDLALLAQLAWNIPVEVPALSPVKRQKHKSIKKRAKHRRMHPGNRRKKRPRDHRFDDL</sequence>
<feature type="domain" description="FAS1" evidence="3">
    <location>
        <begin position="1"/>
        <end position="145"/>
    </location>
</feature>
<dbReference type="SUPFAM" id="SSF82153">
    <property type="entry name" value="FAS1 domain"/>
    <property type="match status" value="1"/>
</dbReference>
<dbReference type="PROSITE" id="PS50213">
    <property type="entry name" value="FAS1"/>
    <property type="match status" value="1"/>
</dbReference>
<gene>
    <name evidence="4" type="ORF">Fot_25300</name>
</gene>
<name>A0ABD1U8R3_9LAMI</name>
<reference evidence="5" key="1">
    <citation type="submission" date="2024-07" db="EMBL/GenBank/DDBJ databases">
        <title>Two chromosome-level genome assemblies of Korean endemic species Abeliophyllum distichum and Forsythia ovata (Oleaceae).</title>
        <authorList>
            <person name="Jang H."/>
        </authorList>
    </citation>
    <scope>NUCLEOTIDE SEQUENCE [LARGE SCALE GENOMIC DNA]</scope>
</reference>
<accession>A0ABD1U8R3</accession>
<comment type="similarity">
    <text evidence="1">Belongs to the fasciclin-like AGP family.</text>
</comment>
<evidence type="ECO:0000313" key="5">
    <source>
        <dbReference type="Proteomes" id="UP001604277"/>
    </source>
</evidence>
<dbReference type="PANTHER" id="PTHR33985">
    <property type="entry name" value="OS02G0491300 PROTEIN-RELATED"/>
    <property type="match status" value="1"/>
</dbReference>
<evidence type="ECO:0000259" key="3">
    <source>
        <dbReference type="PROSITE" id="PS50213"/>
    </source>
</evidence>
<evidence type="ECO:0000313" key="4">
    <source>
        <dbReference type="EMBL" id="KAL2521377.1"/>
    </source>
</evidence>
<dbReference type="AlphaFoldDB" id="A0ABD1U8R3"/>
<dbReference type="FunFam" id="2.30.180.10:FF:000046">
    <property type="entry name" value="Fasciclin-like arabinogalactan family protein"/>
    <property type="match status" value="1"/>
</dbReference>
<comment type="caution">
    <text evidence="4">The sequence shown here is derived from an EMBL/GenBank/DDBJ whole genome shotgun (WGS) entry which is preliminary data.</text>
</comment>
<dbReference type="Gene3D" id="2.30.180.10">
    <property type="entry name" value="FAS1 domain"/>
    <property type="match status" value="1"/>
</dbReference>
<dbReference type="InterPro" id="IPR052806">
    <property type="entry name" value="Fasciclin-like_AGP"/>
</dbReference>
<keyword evidence="5" id="KW-1185">Reference proteome</keyword>
<evidence type="ECO:0000256" key="2">
    <source>
        <dbReference type="SAM" id="MobiDB-lite"/>
    </source>
</evidence>
<dbReference type="SMART" id="SM00554">
    <property type="entry name" value="FAS1"/>
    <property type="match status" value="1"/>
</dbReference>
<protein>
    <recommendedName>
        <fullName evidence="3">FAS1 domain-containing protein</fullName>
    </recommendedName>
</protein>
<proteinExistence type="inferred from homology"/>
<dbReference type="Pfam" id="PF02469">
    <property type="entry name" value="Fasciclin"/>
    <property type="match status" value="1"/>
</dbReference>
<dbReference type="EMBL" id="JBFOLJ010000007">
    <property type="protein sequence ID" value="KAL2521377.1"/>
    <property type="molecule type" value="Genomic_DNA"/>
</dbReference>